<evidence type="ECO:0000256" key="1">
    <source>
        <dbReference type="SAM" id="MobiDB-lite"/>
    </source>
</evidence>
<dbReference type="Proteomes" id="UP000092993">
    <property type="component" value="Unassembled WGS sequence"/>
</dbReference>
<proteinExistence type="predicted"/>
<dbReference type="EMBL" id="LUGG01000019">
    <property type="protein sequence ID" value="OBZ68721.1"/>
    <property type="molecule type" value="Genomic_DNA"/>
</dbReference>
<protein>
    <submittedName>
        <fullName evidence="2">Uncharacterized protein</fullName>
    </submittedName>
</protein>
<sequence length="224" mass="25134">MTSPNSDVVADEPRSITAQEDAEHNTARDFVCIDTPQPHLKHREVSLTSVWDTSDTHHHINTCHLAIRHFSSGGALDSQTTDTQYFGQLEGGASVDLKAQLHPHGITSINHKAEHLKDPPSDTPAPKSDNPCGSCGSLHSRMAAINEHRFEYRRRWLEAMYYALELEDLLISEGLQLPSRRCPHLMDSDASPSFLHAPSTNVDVKQESYEREVRALRGHKRMRA</sequence>
<organism evidence="2 3">
    <name type="scientific">Grifola frondosa</name>
    <name type="common">Maitake</name>
    <name type="synonym">Polyporus frondosus</name>
    <dbReference type="NCBI Taxonomy" id="5627"/>
    <lineage>
        <taxon>Eukaryota</taxon>
        <taxon>Fungi</taxon>
        <taxon>Dikarya</taxon>
        <taxon>Basidiomycota</taxon>
        <taxon>Agaricomycotina</taxon>
        <taxon>Agaricomycetes</taxon>
        <taxon>Polyporales</taxon>
        <taxon>Grifolaceae</taxon>
        <taxon>Grifola</taxon>
    </lineage>
</organism>
<dbReference type="AlphaFoldDB" id="A0A1C7LVD9"/>
<reference evidence="2 3" key="1">
    <citation type="submission" date="2016-03" db="EMBL/GenBank/DDBJ databases">
        <title>Whole genome sequencing of Grifola frondosa 9006-11.</title>
        <authorList>
            <person name="Min B."/>
            <person name="Park H."/>
            <person name="Kim J.-G."/>
            <person name="Cho H."/>
            <person name="Oh Y.-L."/>
            <person name="Kong W.-S."/>
            <person name="Choi I.-G."/>
        </authorList>
    </citation>
    <scope>NUCLEOTIDE SEQUENCE [LARGE SCALE GENOMIC DNA]</scope>
    <source>
        <strain evidence="2 3">9006-11</strain>
    </source>
</reference>
<feature type="compositionally biased region" description="Basic and acidic residues" evidence="1">
    <location>
        <begin position="111"/>
        <end position="120"/>
    </location>
</feature>
<feature type="region of interest" description="Disordered" evidence="1">
    <location>
        <begin position="1"/>
        <end position="23"/>
    </location>
</feature>
<evidence type="ECO:0000313" key="2">
    <source>
        <dbReference type="EMBL" id="OBZ68721.1"/>
    </source>
</evidence>
<name>A0A1C7LVD9_GRIFR</name>
<gene>
    <name evidence="2" type="ORF">A0H81_11400</name>
</gene>
<keyword evidence="3" id="KW-1185">Reference proteome</keyword>
<feature type="region of interest" description="Disordered" evidence="1">
    <location>
        <begin position="110"/>
        <end position="132"/>
    </location>
</feature>
<evidence type="ECO:0000313" key="3">
    <source>
        <dbReference type="Proteomes" id="UP000092993"/>
    </source>
</evidence>
<accession>A0A1C7LVD9</accession>
<comment type="caution">
    <text evidence="2">The sequence shown here is derived from an EMBL/GenBank/DDBJ whole genome shotgun (WGS) entry which is preliminary data.</text>
</comment>